<keyword evidence="2" id="KW-1185">Reference proteome</keyword>
<proteinExistence type="predicted"/>
<comment type="caution">
    <text evidence="1">The sequence shown here is derived from an EMBL/GenBank/DDBJ whole genome shotgun (WGS) entry which is preliminary data.</text>
</comment>
<dbReference type="Proteomes" id="UP000054995">
    <property type="component" value="Unassembled WGS sequence"/>
</dbReference>
<name>A0A0V1FWF4_TRIPS</name>
<evidence type="ECO:0000313" key="2">
    <source>
        <dbReference type="Proteomes" id="UP000054995"/>
    </source>
</evidence>
<dbReference type="EMBL" id="JYDT01000029">
    <property type="protein sequence ID" value="KRY89619.1"/>
    <property type="molecule type" value="Genomic_DNA"/>
</dbReference>
<organism evidence="1 2">
    <name type="scientific">Trichinella pseudospiralis</name>
    <name type="common">Parasitic roundworm</name>
    <dbReference type="NCBI Taxonomy" id="6337"/>
    <lineage>
        <taxon>Eukaryota</taxon>
        <taxon>Metazoa</taxon>
        <taxon>Ecdysozoa</taxon>
        <taxon>Nematoda</taxon>
        <taxon>Enoplea</taxon>
        <taxon>Dorylaimia</taxon>
        <taxon>Trichinellida</taxon>
        <taxon>Trichinellidae</taxon>
        <taxon>Trichinella</taxon>
    </lineage>
</organism>
<accession>A0A0V1FWF4</accession>
<reference evidence="1 2" key="1">
    <citation type="submission" date="2015-01" db="EMBL/GenBank/DDBJ databases">
        <title>Evolution of Trichinella species and genotypes.</title>
        <authorList>
            <person name="Korhonen P.K."/>
            <person name="Edoardo P."/>
            <person name="Giuseppe L.R."/>
            <person name="Gasser R.B."/>
        </authorList>
    </citation>
    <scope>NUCLEOTIDE SEQUENCE [LARGE SCALE GENOMIC DNA]</scope>
    <source>
        <strain evidence="1">ISS470</strain>
    </source>
</reference>
<gene>
    <name evidence="1" type="ORF">T4D_16826</name>
</gene>
<protein>
    <submittedName>
        <fullName evidence="1">Uncharacterized protein</fullName>
    </submittedName>
</protein>
<sequence length="107" mass="11349">MNLKVFFRAITAVIACKNLSGYYLPLAASLAVAGDKRVALCLLCLACLLPCTVDSGRICVYNAGCCGRLSMNCSCVLFTLRGNGGLSFVDQFSLTGELSIDVKVKLT</sequence>
<dbReference type="AlphaFoldDB" id="A0A0V1FWF4"/>
<evidence type="ECO:0000313" key="1">
    <source>
        <dbReference type="EMBL" id="KRY89619.1"/>
    </source>
</evidence>